<name>A0ACA9Q114_9GLOM</name>
<keyword evidence="2" id="KW-1185">Reference proteome</keyword>
<dbReference type="EMBL" id="CAJVPT010042061">
    <property type="protein sequence ID" value="CAG8729315.1"/>
    <property type="molecule type" value="Genomic_DNA"/>
</dbReference>
<feature type="non-terminal residue" evidence="1">
    <location>
        <position position="1"/>
    </location>
</feature>
<gene>
    <name evidence="1" type="ORF">ACOLOM_LOCUS11543</name>
</gene>
<accession>A0ACA9Q114</accession>
<reference evidence="1" key="1">
    <citation type="submission" date="2021-06" db="EMBL/GenBank/DDBJ databases">
        <authorList>
            <person name="Kallberg Y."/>
            <person name="Tangrot J."/>
            <person name="Rosling A."/>
        </authorList>
    </citation>
    <scope>NUCLEOTIDE SEQUENCE</scope>
    <source>
        <strain evidence="1">CL356</strain>
    </source>
</reference>
<organism evidence="1 2">
    <name type="scientific">Acaulospora colombiana</name>
    <dbReference type="NCBI Taxonomy" id="27376"/>
    <lineage>
        <taxon>Eukaryota</taxon>
        <taxon>Fungi</taxon>
        <taxon>Fungi incertae sedis</taxon>
        <taxon>Mucoromycota</taxon>
        <taxon>Glomeromycotina</taxon>
        <taxon>Glomeromycetes</taxon>
        <taxon>Diversisporales</taxon>
        <taxon>Acaulosporaceae</taxon>
        <taxon>Acaulospora</taxon>
    </lineage>
</organism>
<sequence>EEQENEDIDVDDNAKKEKDNFNSDRLTADTSESCNIEEFSPDQTCDIGSIESSQSDHEDSLPPSPVSASLEREENFLRQLGWQKPYDKDDDSQWAITEEERRLFINLVRALNGVSINENNEVDTGNTLSNGEINRANKNWAATVMIKKQQNGNICIQNEDSKANNIECLRLLV</sequence>
<evidence type="ECO:0000313" key="1">
    <source>
        <dbReference type="EMBL" id="CAG8729315.1"/>
    </source>
</evidence>
<proteinExistence type="predicted"/>
<dbReference type="Proteomes" id="UP000789525">
    <property type="component" value="Unassembled WGS sequence"/>
</dbReference>
<comment type="caution">
    <text evidence="1">The sequence shown here is derived from an EMBL/GenBank/DDBJ whole genome shotgun (WGS) entry which is preliminary data.</text>
</comment>
<protein>
    <submittedName>
        <fullName evidence="1">45_t:CDS:1</fullName>
    </submittedName>
</protein>
<evidence type="ECO:0000313" key="2">
    <source>
        <dbReference type="Proteomes" id="UP000789525"/>
    </source>
</evidence>